<evidence type="ECO:0000256" key="1">
    <source>
        <dbReference type="SAM" id="MobiDB-lite"/>
    </source>
</evidence>
<reference evidence="2" key="1">
    <citation type="submission" date="2022-06" db="EMBL/GenBank/DDBJ databases">
        <title>Genomic Encyclopedia of Archaeal and Bacterial Type Strains, Phase II (KMG-II): from individual species to whole genera.</title>
        <authorList>
            <person name="Goeker M."/>
        </authorList>
    </citation>
    <scope>NUCLEOTIDE SEQUENCE</scope>
    <source>
        <strain evidence="2">DSM 26652</strain>
    </source>
</reference>
<proteinExistence type="predicted"/>
<feature type="region of interest" description="Disordered" evidence="1">
    <location>
        <begin position="28"/>
        <end position="49"/>
    </location>
</feature>
<comment type="caution">
    <text evidence="2">The sequence shown here is derived from an EMBL/GenBank/DDBJ whole genome shotgun (WGS) entry which is preliminary data.</text>
</comment>
<dbReference type="Proteomes" id="UP001139493">
    <property type="component" value="Unassembled WGS sequence"/>
</dbReference>
<protein>
    <submittedName>
        <fullName evidence="2">Uncharacterized protein</fullName>
    </submittedName>
</protein>
<evidence type="ECO:0000313" key="2">
    <source>
        <dbReference type="EMBL" id="MCP2265983.1"/>
    </source>
</evidence>
<organism evidence="2 3">
    <name type="scientific">Promicromonospora thailandica</name>
    <dbReference type="NCBI Taxonomy" id="765201"/>
    <lineage>
        <taxon>Bacteria</taxon>
        <taxon>Bacillati</taxon>
        <taxon>Actinomycetota</taxon>
        <taxon>Actinomycetes</taxon>
        <taxon>Micrococcales</taxon>
        <taxon>Promicromonosporaceae</taxon>
        <taxon>Promicromonospora</taxon>
    </lineage>
</organism>
<sequence>MPARTCSYHLEMDLSTLAARVDAVYARSDPASWPDPHADREPSEEEYSRMTHPERYAMVALRAQAWVEVLGSLPGINAEPAVGASLGTGFSGGTRLTSRTPGTLPLLVLERAVQDFDDVPAVHVSVDRPEVEIERVPDCGCDACDYGSANLVEAFDDTVADVLNGLVVLQGDGWRGTWTPDGGGVSGAPGLPELDQVLDWGGRLFAGESVALPEGVNALVNARWL</sequence>
<gene>
    <name evidence="2" type="ORF">APR03_003348</name>
</gene>
<dbReference type="AlphaFoldDB" id="A0A9X2JXA1"/>
<evidence type="ECO:0000313" key="3">
    <source>
        <dbReference type="Proteomes" id="UP001139493"/>
    </source>
</evidence>
<dbReference type="Pfam" id="PF19736">
    <property type="entry name" value="DUF6226"/>
    <property type="match status" value="1"/>
</dbReference>
<dbReference type="InterPro" id="IPR045773">
    <property type="entry name" value="DUF6226"/>
</dbReference>
<accession>A0A9X2JXA1</accession>
<name>A0A9X2JXA1_9MICO</name>
<keyword evidence="3" id="KW-1185">Reference proteome</keyword>
<feature type="compositionally biased region" description="Basic and acidic residues" evidence="1">
    <location>
        <begin position="36"/>
        <end position="49"/>
    </location>
</feature>
<dbReference type="EMBL" id="JAMTCS010000010">
    <property type="protein sequence ID" value="MCP2265983.1"/>
    <property type="molecule type" value="Genomic_DNA"/>
</dbReference>